<organism evidence="2 3">
    <name type="scientific">Aromia moschata</name>
    <dbReference type="NCBI Taxonomy" id="1265417"/>
    <lineage>
        <taxon>Eukaryota</taxon>
        <taxon>Metazoa</taxon>
        <taxon>Ecdysozoa</taxon>
        <taxon>Arthropoda</taxon>
        <taxon>Hexapoda</taxon>
        <taxon>Insecta</taxon>
        <taxon>Pterygota</taxon>
        <taxon>Neoptera</taxon>
        <taxon>Endopterygota</taxon>
        <taxon>Coleoptera</taxon>
        <taxon>Polyphaga</taxon>
        <taxon>Cucujiformia</taxon>
        <taxon>Chrysomeloidea</taxon>
        <taxon>Cerambycidae</taxon>
        <taxon>Cerambycinae</taxon>
        <taxon>Callichromatini</taxon>
        <taxon>Aromia</taxon>
    </lineage>
</organism>
<sequence>MADDVPVNSEKNGQKLEENKAEEENASSKKMTVHVKTPKEKESFQVDEDCSVKDFKELIRKNSQENQTNCVSFSQGKL</sequence>
<keyword evidence="3" id="KW-1185">Reference proteome</keyword>
<comment type="caution">
    <text evidence="2">The sequence shown here is derived from an EMBL/GenBank/DDBJ whole genome shotgun (WGS) entry which is preliminary data.</text>
</comment>
<protein>
    <submittedName>
        <fullName evidence="2">Uncharacterized protein</fullName>
    </submittedName>
</protein>
<dbReference type="InterPro" id="IPR029071">
    <property type="entry name" value="Ubiquitin-like_domsf"/>
</dbReference>
<dbReference type="SUPFAM" id="SSF54236">
    <property type="entry name" value="Ubiquitin-like"/>
    <property type="match status" value="1"/>
</dbReference>
<dbReference type="EMBL" id="JAPWTK010000290">
    <property type="protein sequence ID" value="KAJ8943417.1"/>
    <property type="molecule type" value="Genomic_DNA"/>
</dbReference>
<evidence type="ECO:0000313" key="2">
    <source>
        <dbReference type="EMBL" id="KAJ8943417.1"/>
    </source>
</evidence>
<dbReference type="Proteomes" id="UP001162162">
    <property type="component" value="Unassembled WGS sequence"/>
</dbReference>
<accession>A0AAV8XYS8</accession>
<name>A0AAV8XYS8_9CUCU</name>
<proteinExistence type="predicted"/>
<dbReference type="AlphaFoldDB" id="A0AAV8XYS8"/>
<evidence type="ECO:0000313" key="3">
    <source>
        <dbReference type="Proteomes" id="UP001162162"/>
    </source>
</evidence>
<gene>
    <name evidence="2" type="ORF">NQ318_020668</name>
</gene>
<evidence type="ECO:0000256" key="1">
    <source>
        <dbReference type="SAM" id="MobiDB-lite"/>
    </source>
</evidence>
<feature type="region of interest" description="Disordered" evidence="1">
    <location>
        <begin position="1"/>
        <end position="44"/>
    </location>
</feature>
<dbReference type="Gene3D" id="3.10.20.90">
    <property type="entry name" value="Phosphatidylinositol 3-kinase Catalytic Subunit, Chain A, domain 1"/>
    <property type="match status" value="1"/>
</dbReference>
<reference evidence="2" key="1">
    <citation type="journal article" date="2023" name="Insect Mol. Biol.">
        <title>Genome sequencing provides insights into the evolution of gene families encoding plant cell wall-degrading enzymes in longhorned beetles.</title>
        <authorList>
            <person name="Shin N.R."/>
            <person name="Okamura Y."/>
            <person name="Kirsch R."/>
            <person name="Pauchet Y."/>
        </authorList>
    </citation>
    <scope>NUCLEOTIDE SEQUENCE</scope>
    <source>
        <strain evidence="2">AMC_N1</strain>
    </source>
</reference>
<feature type="compositionally biased region" description="Basic and acidic residues" evidence="1">
    <location>
        <begin position="12"/>
        <end position="27"/>
    </location>
</feature>